<organism evidence="11 12">
    <name type="scientific">Pseudobythopirellula maris</name>
    <dbReference type="NCBI Taxonomy" id="2527991"/>
    <lineage>
        <taxon>Bacteria</taxon>
        <taxon>Pseudomonadati</taxon>
        <taxon>Planctomycetota</taxon>
        <taxon>Planctomycetia</taxon>
        <taxon>Pirellulales</taxon>
        <taxon>Lacipirellulaceae</taxon>
        <taxon>Pseudobythopirellula</taxon>
    </lineage>
</organism>
<gene>
    <name evidence="11" type="primary">rbsA_2</name>
    <name evidence="11" type="ORF">Mal64_34990</name>
</gene>
<comment type="caution">
    <text evidence="11">The sequence shown here is derived from an EMBL/GenBank/DDBJ whole genome shotgun (WGS) entry which is preliminary data.</text>
</comment>
<evidence type="ECO:0000256" key="4">
    <source>
        <dbReference type="ARBA" id="ARBA00022597"/>
    </source>
</evidence>
<dbReference type="Proteomes" id="UP000315440">
    <property type="component" value="Unassembled WGS sequence"/>
</dbReference>
<dbReference type="Pfam" id="PF00005">
    <property type="entry name" value="ABC_tran"/>
    <property type="match status" value="2"/>
</dbReference>
<dbReference type="Gene3D" id="3.40.50.300">
    <property type="entry name" value="P-loop containing nucleotide triphosphate hydrolases"/>
    <property type="match status" value="2"/>
</dbReference>
<keyword evidence="9" id="KW-0472">Membrane</keyword>
<keyword evidence="8" id="KW-1278">Translocase</keyword>
<dbReference type="GO" id="GO:0005886">
    <property type="term" value="C:plasma membrane"/>
    <property type="evidence" value="ECO:0007669"/>
    <property type="project" value="UniProtKB-SubCell"/>
</dbReference>
<dbReference type="InterPro" id="IPR050107">
    <property type="entry name" value="ABC_carbohydrate_import_ATPase"/>
</dbReference>
<keyword evidence="11" id="KW-0378">Hydrolase</keyword>
<accession>A0A5C5ZHS0</accession>
<dbReference type="PANTHER" id="PTHR43790">
    <property type="entry name" value="CARBOHYDRATE TRANSPORT ATP-BINDING PROTEIN MG119-RELATED"/>
    <property type="match status" value="1"/>
</dbReference>
<dbReference type="RefSeq" id="WP_146402642.1">
    <property type="nucleotide sequence ID" value="NZ_SJPQ01000004.1"/>
</dbReference>
<dbReference type="FunFam" id="3.40.50.300:FF:000127">
    <property type="entry name" value="Ribose import ATP-binding protein RbsA"/>
    <property type="match status" value="1"/>
</dbReference>
<dbReference type="EC" id="3.6.3.17" evidence="11"/>
<proteinExistence type="predicted"/>
<keyword evidence="2" id="KW-0813">Transport</keyword>
<keyword evidence="7 11" id="KW-0067">ATP-binding</keyword>
<keyword evidence="6" id="KW-0547">Nucleotide-binding</keyword>
<evidence type="ECO:0000313" key="12">
    <source>
        <dbReference type="Proteomes" id="UP000315440"/>
    </source>
</evidence>
<reference evidence="11 12" key="1">
    <citation type="submission" date="2019-02" db="EMBL/GenBank/DDBJ databases">
        <title>Deep-cultivation of Planctomycetes and their phenomic and genomic characterization uncovers novel biology.</title>
        <authorList>
            <person name="Wiegand S."/>
            <person name="Jogler M."/>
            <person name="Boedeker C."/>
            <person name="Pinto D."/>
            <person name="Vollmers J."/>
            <person name="Rivas-Marin E."/>
            <person name="Kohn T."/>
            <person name="Peeters S.H."/>
            <person name="Heuer A."/>
            <person name="Rast P."/>
            <person name="Oberbeckmann S."/>
            <person name="Bunk B."/>
            <person name="Jeske O."/>
            <person name="Meyerdierks A."/>
            <person name="Storesund J.E."/>
            <person name="Kallscheuer N."/>
            <person name="Luecker S."/>
            <person name="Lage O.M."/>
            <person name="Pohl T."/>
            <person name="Merkel B.J."/>
            <person name="Hornburger P."/>
            <person name="Mueller R.-W."/>
            <person name="Bruemmer F."/>
            <person name="Labrenz M."/>
            <person name="Spormann A.M."/>
            <person name="Op Den Camp H."/>
            <person name="Overmann J."/>
            <person name="Amann R."/>
            <person name="Jetten M.S.M."/>
            <person name="Mascher T."/>
            <person name="Medema M.H."/>
            <person name="Devos D.P."/>
            <person name="Kaster A.-K."/>
            <person name="Ovreas L."/>
            <person name="Rohde M."/>
            <person name="Galperin M.Y."/>
            <person name="Jogler C."/>
        </authorList>
    </citation>
    <scope>NUCLEOTIDE SEQUENCE [LARGE SCALE GENOMIC DNA]</scope>
    <source>
        <strain evidence="11 12">Mal64</strain>
    </source>
</reference>
<evidence type="ECO:0000313" key="11">
    <source>
        <dbReference type="EMBL" id="TWT86670.1"/>
    </source>
</evidence>
<dbReference type="PANTHER" id="PTHR43790:SF3">
    <property type="entry name" value="D-ALLOSE IMPORT ATP-BINDING PROTEIN ALSA-RELATED"/>
    <property type="match status" value="1"/>
</dbReference>
<dbReference type="AlphaFoldDB" id="A0A5C5ZHS0"/>
<sequence length="517" mass="55295">MQATPPTDCPLLKVSGVSKSFGHVSVLRDVDFELAAGEAHILAGENGAGKSTLIKILAGVHTDYQGRLAIEGHEVRFRDPSEAVEHGVAVIHQELSLIGPMSIADNLFLGRPQTSCGFVRDGRQRELAREWLRELDIDADPSTPVEALAISTQQRLEIAKALSLDAKILVMDEPTSSLNAHEVEKLFKLIDELRAAGVGIIYISHKMDEIERIADRVTVLRDGRRVASAPASEAPAEKIIEWMVGREVEQQFSATARSPSEPRLEVSEFSVPSPSGPGLAVDAVSLSVRRGEVVGVGGLQGSGASELLLGLFGATAGCRGRVAVDGQPVEVRSPRQAIRQGLALLTADRKTSGLVLPMSITANTTLASLPAFSMAGWLRPRRELVAAERHSEALRLRAASLDMPVGALSGGNQQKVALAKWLETAPRVLLLDEPTRGVDVGAKREIYELIDRWAEAGMAILLISTEMPELLALSDRIVVLHRGRIITTLDRAEASAETVLAAAMGSEALTPTAAIDA</sequence>
<evidence type="ECO:0000256" key="7">
    <source>
        <dbReference type="ARBA" id="ARBA00022840"/>
    </source>
</evidence>
<dbReference type="InterPro" id="IPR003439">
    <property type="entry name" value="ABC_transporter-like_ATP-bd"/>
</dbReference>
<evidence type="ECO:0000256" key="9">
    <source>
        <dbReference type="ARBA" id="ARBA00023136"/>
    </source>
</evidence>
<keyword evidence="12" id="KW-1185">Reference proteome</keyword>
<dbReference type="SMART" id="SM00382">
    <property type="entry name" value="AAA"/>
    <property type="match status" value="2"/>
</dbReference>
<dbReference type="CDD" id="cd03215">
    <property type="entry name" value="ABC_Carb_Monos_II"/>
    <property type="match status" value="1"/>
</dbReference>
<dbReference type="GO" id="GO:0005524">
    <property type="term" value="F:ATP binding"/>
    <property type="evidence" value="ECO:0007669"/>
    <property type="project" value="UniProtKB-KW"/>
</dbReference>
<dbReference type="EMBL" id="SJPQ01000004">
    <property type="protein sequence ID" value="TWT86670.1"/>
    <property type="molecule type" value="Genomic_DNA"/>
</dbReference>
<dbReference type="CDD" id="cd03216">
    <property type="entry name" value="ABC_Carb_Monos_I"/>
    <property type="match status" value="1"/>
</dbReference>
<keyword evidence="5" id="KW-0677">Repeat</keyword>
<evidence type="ECO:0000256" key="2">
    <source>
        <dbReference type="ARBA" id="ARBA00022448"/>
    </source>
</evidence>
<comment type="subcellular location">
    <subcellularLocation>
        <location evidence="1">Cell membrane</location>
        <topology evidence="1">Peripheral membrane protein</topology>
    </subcellularLocation>
</comment>
<evidence type="ECO:0000256" key="6">
    <source>
        <dbReference type="ARBA" id="ARBA00022741"/>
    </source>
</evidence>
<dbReference type="InterPro" id="IPR017871">
    <property type="entry name" value="ABC_transporter-like_CS"/>
</dbReference>
<name>A0A5C5ZHS0_9BACT</name>
<feature type="domain" description="ABC transporter" evidence="10">
    <location>
        <begin position="264"/>
        <end position="507"/>
    </location>
</feature>
<evidence type="ECO:0000256" key="8">
    <source>
        <dbReference type="ARBA" id="ARBA00022967"/>
    </source>
</evidence>
<keyword evidence="3" id="KW-1003">Cell membrane</keyword>
<dbReference type="PROSITE" id="PS00211">
    <property type="entry name" value="ABC_TRANSPORTER_1"/>
    <property type="match status" value="1"/>
</dbReference>
<feature type="domain" description="ABC transporter" evidence="10">
    <location>
        <begin position="12"/>
        <end position="247"/>
    </location>
</feature>
<dbReference type="PROSITE" id="PS50893">
    <property type="entry name" value="ABC_TRANSPORTER_2"/>
    <property type="match status" value="2"/>
</dbReference>
<dbReference type="SUPFAM" id="SSF52540">
    <property type="entry name" value="P-loop containing nucleoside triphosphate hydrolases"/>
    <property type="match status" value="2"/>
</dbReference>
<keyword evidence="4" id="KW-0762">Sugar transport</keyword>
<evidence type="ECO:0000259" key="10">
    <source>
        <dbReference type="PROSITE" id="PS50893"/>
    </source>
</evidence>
<dbReference type="InterPro" id="IPR003593">
    <property type="entry name" value="AAA+_ATPase"/>
</dbReference>
<evidence type="ECO:0000256" key="5">
    <source>
        <dbReference type="ARBA" id="ARBA00022737"/>
    </source>
</evidence>
<evidence type="ECO:0000256" key="1">
    <source>
        <dbReference type="ARBA" id="ARBA00004202"/>
    </source>
</evidence>
<dbReference type="InterPro" id="IPR027417">
    <property type="entry name" value="P-loop_NTPase"/>
</dbReference>
<dbReference type="GO" id="GO:0016887">
    <property type="term" value="F:ATP hydrolysis activity"/>
    <property type="evidence" value="ECO:0007669"/>
    <property type="project" value="InterPro"/>
</dbReference>
<protein>
    <submittedName>
        <fullName evidence="11">Ribose import ATP-binding protein RbsA</fullName>
        <ecNumber evidence="11">3.6.3.17</ecNumber>
    </submittedName>
</protein>
<evidence type="ECO:0000256" key="3">
    <source>
        <dbReference type="ARBA" id="ARBA00022475"/>
    </source>
</evidence>
<dbReference type="OrthoDB" id="9771863at2"/>